<dbReference type="SUPFAM" id="SSF52540">
    <property type="entry name" value="P-loop containing nucleoside triphosphate hydrolases"/>
    <property type="match status" value="1"/>
</dbReference>
<keyword evidence="2" id="KW-1185">Reference proteome</keyword>
<gene>
    <name evidence="1" type="ORF">EYC82_00940</name>
</gene>
<protein>
    <recommendedName>
        <fullName evidence="3">Sulfotransferase family protein</fullName>
    </recommendedName>
</protein>
<sequence>MTYAEGDSVNATLDNKRIVIGLGSGRSGTASLTSLIDRQAGGLCFHEMNPSSAVFSGNPQPHVNAVEEFRRVLDGGIRSRLCIDYSRPSSVETYQRLQHMPQLNIVGDIAFYYLNYVDDLLEAAPECVFVCIKRDRAKTVSSWLRKSTILRWRSLWLADRIKALLTRTPFYTEYNYWQEHDGGRWKNDLVWDSCFPKFDAASKEEAIGMYWDFYYLEAARLQELHPDRFRIFDVEDLGNPEGQRRVLSFIGLAEIDMVCSEELHLHRLT</sequence>
<dbReference type="InterPro" id="IPR027417">
    <property type="entry name" value="P-loop_NTPase"/>
</dbReference>
<evidence type="ECO:0000313" key="2">
    <source>
        <dbReference type="Proteomes" id="UP001143304"/>
    </source>
</evidence>
<proteinExistence type="predicted"/>
<dbReference type="RefSeq" id="WP_279247677.1">
    <property type="nucleotide sequence ID" value="NZ_SHNO01000001.1"/>
</dbReference>
<comment type="caution">
    <text evidence="1">The sequence shown here is derived from an EMBL/GenBank/DDBJ whole genome shotgun (WGS) entry which is preliminary data.</text>
</comment>
<evidence type="ECO:0008006" key="3">
    <source>
        <dbReference type="Google" id="ProtNLM"/>
    </source>
</evidence>
<dbReference type="Proteomes" id="UP001143304">
    <property type="component" value="Unassembled WGS sequence"/>
</dbReference>
<name>A0ABT3T1D4_9GAMM</name>
<dbReference type="Gene3D" id="3.40.50.300">
    <property type="entry name" value="P-loop containing nucleotide triphosphate hydrolases"/>
    <property type="match status" value="1"/>
</dbReference>
<reference evidence="1" key="1">
    <citation type="submission" date="2019-02" db="EMBL/GenBank/DDBJ databases">
        <authorList>
            <person name="Li S.-H."/>
        </authorList>
    </citation>
    <scope>NUCLEOTIDE SEQUENCE</scope>
    <source>
        <strain evidence="1">IMCC11814</strain>
    </source>
</reference>
<accession>A0ABT3T1D4</accession>
<evidence type="ECO:0000313" key="1">
    <source>
        <dbReference type="EMBL" id="MCX2975919.1"/>
    </source>
</evidence>
<organism evidence="1 2">
    <name type="scientific">Candidatus Marimicrobium litorale</name>
    <dbReference type="NCBI Taxonomy" id="2518991"/>
    <lineage>
        <taxon>Bacteria</taxon>
        <taxon>Pseudomonadati</taxon>
        <taxon>Pseudomonadota</taxon>
        <taxon>Gammaproteobacteria</taxon>
        <taxon>Cellvibrionales</taxon>
        <taxon>Halieaceae</taxon>
        <taxon>Marimicrobium</taxon>
    </lineage>
</organism>
<dbReference type="EMBL" id="SHNO01000001">
    <property type="protein sequence ID" value="MCX2975919.1"/>
    <property type="molecule type" value="Genomic_DNA"/>
</dbReference>